<evidence type="ECO:0000256" key="1">
    <source>
        <dbReference type="SAM" id="MobiDB-lite"/>
    </source>
</evidence>
<feature type="non-terminal residue" evidence="2">
    <location>
        <position position="1"/>
    </location>
</feature>
<dbReference type="EMBL" id="EU373252">
    <property type="protein sequence ID" value="ACB12165.1"/>
    <property type="molecule type" value="Genomic_DNA"/>
</dbReference>
<organism evidence="2">
    <name type="scientific">Impatiens omeiana</name>
    <dbReference type="NCBI Taxonomy" id="342015"/>
    <lineage>
        <taxon>Eukaryota</taxon>
        <taxon>Viridiplantae</taxon>
        <taxon>Streptophyta</taxon>
        <taxon>Embryophyta</taxon>
        <taxon>Tracheophyta</taxon>
        <taxon>Spermatophyta</taxon>
        <taxon>Magnoliopsida</taxon>
        <taxon>eudicotyledons</taxon>
        <taxon>Gunneridae</taxon>
        <taxon>Pentapetalae</taxon>
        <taxon>asterids</taxon>
        <taxon>Ericales</taxon>
        <taxon>Balsaminaceae</taxon>
        <taxon>Impatiens</taxon>
        <taxon>Impatiens subgen. Clavicarpa</taxon>
    </lineage>
</organism>
<reference evidence="2" key="1">
    <citation type="journal article" date="2008" name="J. Mol. Evol.">
        <title>Selection on length mutations after frameshift can explain the origin and retention of the AP3/DEF-like paralogues in Impatiens.</title>
        <authorList>
            <person name="Janssens S.B."/>
            <person name="Viaene T."/>
            <person name="Huysmans S."/>
            <person name="Smets E.F."/>
            <person name="Geuten K.P."/>
        </authorList>
    </citation>
    <scope>NUCLEOTIDE SEQUENCE</scope>
</reference>
<feature type="non-terminal residue" evidence="2">
    <location>
        <position position="65"/>
    </location>
</feature>
<feature type="region of interest" description="Disordered" evidence="1">
    <location>
        <begin position="42"/>
        <end position="65"/>
    </location>
</feature>
<protein>
    <submittedName>
        <fullName evidence="2">DEF1</fullName>
    </submittedName>
</protein>
<name>B3FRE8_9ERIC</name>
<sequence length="65" mass="6681">DLREEDVQVECGVVENGGGEYVGGFHGFGGRTTSTPRIFAVRLPPGSNQRSSNLQTTAATGGVGS</sequence>
<dbReference type="AlphaFoldDB" id="B3FRE8"/>
<evidence type="ECO:0000313" key="2">
    <source>
        <dbReference type="EMBL" id="ACB12165.1"/>
    </source>
</evidence>
<proteinExistence type="predicted"/>
<feature type="compositionally biased region" description="Polar residues" evidence="1">
    <location>
        <begin position="46"/>
        <end position="59"/>
    </location>
</feature>
<accession>B3FRE8</accession>